<feature type="non-terminal residue" evidence="1">
    <location>
        <position position="39"/>
    </location>
</feature>
<protein>
    <submittedName>
        <fullName evidence="1">Uncharacterized protein</fullName>
    </submittedName>
</protein>
<dbReference type="EMBL" id="NNRL01000146">
    <property type="protein sequence ID" value="OYR17558.1"/>
    <property type="molecule type" value="Genomic_DNA"/>
</dbReference>
<sequence>MRLRYAASLEDDRFRRVGLFCERQQGLGQAVRDAATGTA</sequence>
<comment type="caution">
    <text evidence="1">The sequence shown here is derived from an EMBL/GenBank/DDBJ whole genome shotgun (WGS) entry which is preliminary data.</text>
</comment>
<dbReference type="Proteomes" id="UP000216478">
    <property type="component" value="Unassembled WGS sequence"/>
</dbReference>
<proteinExistence type="predicted"/>
<name>A0A256FS28_9HYPH</name>
<evidence type="ECO:0000313" key="2">
    <source>
        <dbReference type="Proteomes" id="UP000216478"/>
    </source>
</evidence>
<organism evidence="1 2">
    <name type="scientific">Brucella grignonensis</name>
    <dbReference type="NCBI Taxonomy" id="94627"/>
    <lineage>
        <taxon>Bacteria</taxon>
        <taxon>Pseudomonadati</taxon>
        <taxon>Pseudomonadota</taxon>
        <taxon>Alphaproteobacteria</taxon>
        <taxon>Hyphomicrobiales</taxon>
        <taxon>Brucellaceae</taxon>
        <taxon>Brucella/Ochrobactrum group</taxon>
        <taxon>Brucella</taxon>
    </lineage>
</organism>
<gene>
    <name evidence="1" type="ORF">CEV33_4995</name>
</gene>
<accession>A0A256FS28</accession>
<dbReference type="AlphaFoldDB" id="A0A256FS28"/>
<keyword evidence="2" id="KW-1185">Reference proteome</keyword>
<evidence type="ECO:0000313" key="1">
    <source>
        <dbReference type="EMBL" id="OYR17558.1"/>
    </source>
</evidence>
<reference evidence="1 2" key="1">
    <citation type="submission" date="2017-07" db="EMBL/GenBank/DDBJ databases">
        <title>Phylogenetic study on the rhizospheric bacterium Ochrobactrum sp. A44.</title>
        <authorList>
            <person name="Krzyzanowska D.M."/>
            <person name="Ossowicki A."/>
            <person name="Rajewska M."/>
            <person name="Maciag T."/>
            <person name="Kaczynski Z."/>
            <person name="Czerwicka M."/>
            <person name="Jafra S."/>
        </authorList>
    </citation>
    <scope>NUCLEOTIDE SEQUENCE [LARGE SCALE GENOMIC DNA]</scope>
    <source>
        <strain evidence="1 2">OgA9a</strain>
    </source>
</reference>